<name>A0A136KL39_9BACT</name>
<comment type="caution">
    <text evidence="3">The sequence shown here is derived from an EMBL/GenBank/DDBJ whole genome shotgun (WGS) entry which is preliminary data.</text>
</comment>
<dbReference type="AlphaFoldDB" id="A0A136KL39"/>
<feature type="chain" id="PRO_5007474172" evidence="1">
    <location>
        <begin position="21"/>
        <end position="179"/>
    </location>
</feature>
<accession>A0A136KL39</accession>
<gene>
    <name evidence="3" type="ORF">UZ20_WS6002000046</name>
</gene>
<evidence type="ECO:0000256" key="1">
    <source>
        <dbReference type="SAM" id="SignalP"/>
    </source>
</evidence>
<reference evidence="3 4" key="1">
    <citation type="submission" date="2015-02" db="EMBL/GenBank/DDBJ databases">
        <title>Improved understanding of the partial-nitritation anammox process through 23 genomes representing the majority of the microbial community.</title>
        <authorList>
            <person name="Speth D.R."/>
            <person name="In T Zandt M."/>
            <person name="Guerrero Cruz S."/>
            <person name="Jetten M.S."/>
            <person name="Dutilh B.E."/>
        </authorList>
    </citation>
    <scope>NUCLEOTIDE SEQUENCE [LARGE SCALE GENOMIC DNA]</scope>
    <source>
        <strain evidence="3">OLB21</strain>
    </source>
</reference>
<feature type="domain" description="Bacterial spore germination immunoglobulin-like" evidence="2">
    <location>
        <begin position="83"/>
        <end position="168"/>
    </location>
</feature>
<evidence type="ECO:0000313" key="4">
    <source>
        <dbReference type="Proteomes" id="UP000070449"/>
    </source>
</evidence>
<dbReference type="Pfam" id="PF10648">
    <property type="entry name" value="Gmad2"/>
    <property type="match status" value="1"/>
</dbReference>
<organism evidence="3 4">
    <name type="scientific">candidate division WS6 bacterium OLB21</name>
    <dbReference type="NCBI Taxonomy" id="1617427"/>
    <lineage>
        <taxon>Bacteria</taxon>
        <taxon>Candidatus Dojkabacteria</taxon>
    </lineage>
</organism>
<dbReference type="STRING" id="1617427.UZ20_WS6002000046"/>
<keyword evidence="1" id="KW-0732">Signal</keyword>
<evidence type="ECO:0000259" key="2">
    <source>
        <dbReference type="Pfam" id="PF10648"/>
    </source>
</evidence>
<proteinExistence type="predicted"/>
<dbReference type="Proteomes" id="UP000070449">
    <property type="component" value="Unassembled WGS sequence"/>
</dbReference>
<evidence type="ECO:0000313" key="3">
    <source>
        <dbReference type="EMBL" id="KXK10132.1"/>
    </source>
</evidence>
<dbReference type="InterPro" id="IPR018911">
    <property type="entry name" value="Gmad2_Ig-like_dom"/>
</dbReference>
<dbReference type="EMBL" id="JYPD01000008">
    <property type="protein sequence ID" value="KXK10132.1"/>
    <property type="molecule type" value="Genomic_DNA"/>
</dbReference>
<feature type="signal peptide" evidence="1">
    <location>
        <begin position="1"/>
        <end position="20"/>
    </location>
</feature>
<sequence length="179" mass="19022">MKRFLLAAFILLLVLTTTIASTLAVVFAVQSSNKDVTIKNLQDEISELKQQNLLPTVTPTLSPEVTTTPSATGCSTSSADERIVVTKPCANDLVGGSVLVKGFATGLFEGNMIVDVLDSSKNVLQKKVYTLAGEPGSTVAFTETFVLAPVSVTSGYIKFYSQSAMDGSDIHVVEVPVRF</sequence>
<protein>
    <submittedName>
        <fullName evidence="3">Immunoglobulin-like domain of bacterial spore germination</fullName>
    </submittedName>
</protein>